<dbReference type="eggNOG" id="KOG4579">
    <property type="taxonomic scope" value="Eukaryota"/>
</dbReference>
<reference evidence="4" key="3">
    <citation type="submission" date="2025-09" db="UniProtKB">
        <authorList>
            <consortium name="Ensembl"/>
        </authorList>
    </citation>
    <scope>IDENTIFICATION</scope>
</reference>
<evidence type="ECO:0000256" key="1">
    <source>
        <dbReference type="ARBA" id="ARBA00022614"/>
    </source>
</evidence>
<protein>
    <submittedName>
        <fullName evidence="4">Leucine rich repeat containing 20</fullName>
    </submittedName>
</protein>
<dbReference type="InterPro" id="IPR050216">
    <property type="entry name" value="LRR_domain-containing"/>
</dbReference>
<dbReference type="Gene3D" id="3.80.10.10">
    <property type="entry name" value="Ribonuclease Inhibitor"/>
    <property type="match status" value="1"/>
</dbReference>
<dbReference type="AlphaFoldDB" id="F7CYA3"/>
<dbReference type="STRING" id="13616.ENSMODP00000015240"/>
<accession>F7CYA3</accession>
<dbReference type="InterPro" id="IPR055414">
    <property type="entry name" value="LRR_R13L4/SHOC2-like"/>
</dbReference>
<dbReference type="GeneTree" id="ENSGT00730000111199"/>
<evidence type="ECO:0000313" key="5">
    <source>
        <dbReference type="Proteomes" id="UP000002280"/>
    </source>
</evidence>
<dbReference type="Proteomes" id="UP000002280">
    <property type="component" value="Chromosome 1"/>
</dbReference>
<feature type="domain" description="Disease resistance R13L4/SHOC-2-like LRR" evidence="3">
    <location>
        <begin position="93"/>
        <end position="186"/>
    </location>
</feature>
<dbReference type="InterPro" id="IPR032675">
    <property type="entry name" value="LRR_dom_sf"/>
</dbReference>
<dbReference type="PANTHER" id="PTHR48051:SF1">
    <property type="entry name" value="RAS SUPPRESSOR PROTEIN 1"/>
    <property type="match status" value="1"/>
</dbReference>
<dbReference type="Bgee" id="ENSMODG00000012169">
    <property type="expression patterns" value="Expressed in skeletal muscle tissue and 17 other cell types or tissues"/>
</dbReference>
<proteinExistence type="predicted"/>
<evidence type="ECO:0000313" key="4">
    <source>
        <dbReference type="Ensembl" id="ENSMODP00000015240.3"/>
    </source>
</evidence>
<dbReference type="FunCoup" id="F7CYA3">
    <property type="interactions" value="79"/>
</dbReference>
<evidence type="ECO:0000259" key="3">
    <source>
        <dbReference type="Pfam" id="PF23598"/>
    </source>
</evidence>
<dbReference type="OMA" id="MADAVYM"/>
<dbReference type="SUPFAM" id="SSF52075">
    <property type="entry name" value="Outer arm dynein light chain 1"/>
    <property type="match status" value="1"/>
</dbReference>
<organism evidence="4 5">
    <name type="scientific">Monodelphis domestica</name>
    <name type="common">Gray short-tailed opossum</name>
    <dbReference type="NCBI Taxonomy" id="13616"/>
    <lineage>
        <taxon>Eukaryota</taxon>
        <taxon>Metazoa</taxon>
        <taxon>Chordata</taxon>
        <taxon>Craniata</taxon>
        <taxon>Vertebrata</taxon>
        <taxon>Euteleostomi</taxon>
        <taxon>Mammalia</taxon>
        <taxon>Metatheria</taxon>
        <taxon>Didelphimorphia</taxon>
        <taxon>Didelphidae</taxon>
        <taxon>Monodelphis</taxon>
    </lineage>
</organism>
<gene>
    <name evidence="4" type="primary">LRRC20</name>
</gene>
<sequence length="218" mass="23997">MLIGFAWARGGPSAFLACADWSGLGARVRSRPPSHRLWSRGRATGAGVRRIGRRGPEPVSYLAECKLVSFPVAIYKVLRTVAERIRLVILADNELQTLSGKFMTTFGHLRELRLEGNCLHGLPDEVGTLQHLQAIDLSRNQFQDFPERLTALQALETINLEENEIVDVPVEKLAAMASLKSVNLRRNPLNAEVRAVARPLLSFDLLLSPEGARGDAAP</sequence>
<dbReference type="InParanoid" id="F7CYA3"/>
<reference evidence="4" key="2">
    <citation type="submission" date="2025-08" db="UniProtKB">
        <authorList>
            <consortium name="Ensembl"/>
        </authorList>
    </citation>
    <scope>IDENTIFICATION</scope>
</reference>
<reference evidence="4 5" key="1">
    <citation type="journal article" date="2007" name="Nature">
        <title>Genome of the marsupial Monodelphis domestica reveals innovation in non-coding sequences.</title>
        <authorList>
            <person name="Mikkelsen T.S."/>
            <person name="Wakefield M.J."/>
            <person name="Aken B."/>
            <person name="Amemiya C.T."/>
            <person name="Chang J.L."/>
            <person name="Duke S."/>
            <person name="Garber M."/>
            <person name="Gentles A.J."/>
            <person name="Goodstadt L."/>
            <person name="Heger A."/>
            <person name="Jurka J."/>
            <person name="Kamal M."/>
            <person name="Mauceli E."/>
            <person name="Searle S.M."/>
            <person name="Sharpe T."/>
            <person name="Baker M.L."/>
            <person name="Batzer M.A."/>
            <person name="Benos P.V."/>
            <person name="Belov K."/>
            <person name="Clamp M."/>
            <person name="Cook A."/>
            <person name="Cuff J."/>
            <person name="Das R."/>
            <person name="Davidow L."/>
            <person name="Deakin J.E."/>
            <person name="Fazzari M.J."/>
            <person name="Glass J.L."/>
            <person name="Grabherr M."/>
            <person name="Greally J.M."/>
            <person name="Gu W."/>
            <person name="Hore T.A."/>
            <person name="Huttley G.A."/>
            <person name="Kleber M."/>
            <person name="Jirtle R.L."/>
            <person name="Koina E."/>
            <person name="Lee J.T."/>
            <person name="Mahony S."/>
            <person name="Marra M.A."/>
            <person name="Miller R.D."/>
            <person name="Nicholls R.D."/>
            <person name="Oda M."/>
            <person name="Papenfuss A.T."/>
            <person name="Parra Z.E."/>
            <person name="Pollock D.D."/>
            <person name="Ray D.A."/>
            <person name="Schein J.E."/>
            <person name="Speed T.P."/>
            <person name="Thompson K."/>
            <person name="VandeBerg J.L."/>
            <person name="Wade C.M."/>
            <person name="Walker J.A."/>
            <person name="Waters P.D."/>
            <person name="Webber C."/>
            <person name="Weidman J.R."/>
            <person name="Xie X."/>
            <person name="Zody M.C."/>
            <person name="Baldwin J."/>
            <person name="Abdouelleil A."/>
            <person name="Abdulkadir J."/>
            <person name="Abebe A."/>
            <person name="Abera B."/>
            <person name="Abreu J."/>
            <person name="Acer S.C."/>
            <person name="Aftuck L."/>
            <person name="Alexander A."/>
            <person name="An P."/>
            <person name="Anderson E."/>
            <person name="Anderson S."/>
            <person name="Arachi H."/>
            <person name="Azer M."/>
            <person name="Bachantsang P."/>
            <person name="Barry A."/>
            <person name="Bayul T."/>
            <person name="Berlin A."/>
            <person name="Bessette D."/>
            <person name="Bloom T."/>
            <person name="Bloom T."/>
            <person name="Boguslavskiy L."/>
            <person name="Bonnet C."/>
            <person name="Boukhgalter B."/>
            <person name="Bourzgui I."/>
            <person name="Brown A."/>
            <person name="Cahill P."/>
            <person name="Channer S."/>
            <person name="Cheshatsang Y."/>
            <person name="Chuda L."/>
            <person name="Citroen M."/>
            <person name="Collymore A."/>
            <person name="Cooke P."/>
            <person name="Costello M."/>
            <person name="D'Aco K."/>
            <person name="Daza R."/>
            <person name="De Haan G."/>
            <person name="DeGray S."/>
            <person name="DeMaso C."/>
            <person name="Dhargay N."/>
            <person name="Dooley K."/>
            <person name="Dooley E."/>
            <person name="Doricent M."/>
            <person name="Dorje P."/>
            <person name="Dorjee K."/>
            <person name="Dupes A."/>
            <person name="Elong R."/>
            <person name="Falk J."/>
            <person name="Farina A."/>
            <person name="Faro S."/>
            <person name="Ferguson D."/>
            <person name="Fisher S."/>
            <person name="Foley C.D."/>
            <person name="Franke A."/>
            <person name="Friedrich D."/>
            <person name="Gadbois L."/>
            <person name="Gearin G."/>
            <person name="Gearin C.R."/>
            <person name="Giannoukos G."/>
            <person name="Goode T."/>
            <person name="Graham J."/>
            <person name="Grandbois E."/>
            <person name="Grewal S."/>
            <person name="Gyaltsen K."/>
            <person name="Hafez N."/>
            <person name="Hagos B."/>
            <person name="Hall J."/>
            <person name="Henson C."/>
            <person name="Hollinger A."/>
            <person name="Honan T."/>
            <person name="Huard M.D."/>
            <person name="Hughes L."/>
            <person name="Hurhula B."/>
            <person name="Husby M.E."/>
            <person name="Kamat A."/>
            <person name="Kanga B."/>
            <person name="Kashin S."/>
            <person name="Khazanovich D."/>
            <person name="Kisner P."/>
            <person name="Lance K."/>
            <person name="Lara M."/>
            <person name="Lee W."/>
            <person name="Lennon N."/>
            <person name="Letendre F."/>
            <person name="LeVine R."/>
            <person name="Lipovsky A."/>
            <person name="Liu X."/>
            <person name="Liu J."/>
            <person name="Liu S."/>
            <person name="Lokyitsang T."/>
            <person name="Lokyitsang Y."/>
            <person name="Lubonja R."/>
            <person name="Lui A."/>
            <person name="MacDonald P."/>
            <person name="Magnisalis V."/>
            <person name="Maru K."/>
            <person name="Matthews C."/>
            <person name="McCusker W."/>
            <person name="McDonough S."/>
            <person name="Mehta T."/>
            <person name="Meldrim J."/>
            <person name="Meneus L."/>
            <person name="Mihai O."/>
            <person name="Mihalev A."/>
            <person name="Mihova T."/>
            <person name="Mittelman R."/>
            <person name="Mlenga V."/>
            <person name="Montmayeur A."/>
            <person name="Mulrain L."/>
            <person name="Navidi A."/>
            <person name="Naylor J."/>
            <person name="Negash T."/>
            <person name="Nguyen T."/>
            <person name="Nguyen N."/>
            <person name="Nicol R."/>
            <person name="Norbu C."/>
            <person name="Norbu N."/>
            <person name="Novod N."/>
            <person name="O'Neill B."/>
            <person name="Osman S."/>
            <person name="Markiewicz E."/>
            <person name="Oyono O.L."/>
            <person name="Patti C."/>
            <person name="Phunkhang P."/>
            <person name="Pierre F."/>
            <person name="Priest M."/>
            <person name="Raghuraman S."/>
            <person name="Rege F."/>
            <person name="Reyes R."/>
            <person name="Rise C."/>
            <person name="Rogov P."/>
            <person name="Ross K."/>
            <person name="Ryan E."/>
            <person name="Settipalli S."/>
            <person name="Shea T."/>
            <person name="Sherpa N."/>
            <person name="Shi L."/>
            <person name="Shih D."/>
            <person name="Sparrow T."/>
            <person name="Spaulding J."/>
            <person name="Stalker J."/>
            <person name="Stange-Thomann N."/>
            <person name="Stavropoulos S."/>
            <person name="Stone C."/>
            <person name="Strader C."/>
            <person name="Tesfaye S."/>
            <person name="Thomson T."/>
            <person name="Thoulutsang Y."/>
            <person name="Thoulutsang D."/>
            <person name="Topham K."/>
            <person name="Topping I."/>
            <person name="Tsamla T."/>
            <person name="Vassiliev H."/>
            <person name="Vo A."/>
            <person name="Wangchuk T."/>
            <person name="Wangdi T."/>
            <person name="Weiand M."/>
            <person name="Wilkinson J."/>
            <person name="Wilson A."/>
            <person name="Yadav S."/>
            <person name="Young G."/>
            <person name="Yu Q."/>
            <person name="Zembek L."/>
            <person name="Zhong D."/>
            <person name="Zimmer A."/>
            <person name="Zwirko Z."/>
            <person name="Jaffe D.B."/>
            <person name="Alvarez P."/>
            <person name="Brockman W."/>
            <person name="Butler J."/>
            <person name="Chin C."/>
            <person name="Gnerre S."/>
            <person name="MacCallum I."/>
            <person name="Graves J.A."/>
            <person name="Ponting C.P."/>
            <person name="Breen M."/>
            <person name="Samollow P.B."/>
            <person name="Lander E.S."/>
            <person name="Lindblad-Toh K."/>
        </authorList>
    </citation>
    <scope>NUCLEOTIDE SEQUENCE [LARGE SCALE GENOMIC DNA]</scope>
</reference>
<dbReference type="HOGENOM" id="CLU_070683_2_0_1"/>
<dbReference type="PANTHER" id="PTHR48051">
    <property type="match status" value="1"/>
</dbReference>
<dbReference type="Ensembl" id="ENSMODT00000015525.3">
    <property type="protein sequence ID" value="ENSMODP00000015240.3"/>
    <property type="gene ID" value="ENSMODG00000012169.4"/>
</dbReference>
<name>F7CYA3_MONDO</name>
<dbReference type="Pfam" id="PF23598">
    <property type="entry name" value="LRR_14"/>
    <property type="match status" value="1"/>
</dbReference>
<keyword evidence="1" id="KW-0433">Leucine-rich repeat</keyword>
<keyword evidence="2" id="KW-0677">Repeat</keyword>
<keyword evidence="5" id="KW-1185">Reference proteome</keyword>
<evidence type="ECO:0000256" key="2">
    <source>
        <dbReference type="ARBA" id="ARBA00022737"/>
    </source>
</evidence>